<dbReference type="Pfam" id="PF08032">
    <property type="entry name" value="SpoU_sub_bind"/>
    <property type="match status" value="1"/>
</dbReference>
<dbReference type="InterPro" id="IPR029028">
    <property type="entry name" value="Alpha/beta_knot_MTases"/>
</dbReference>
<dbReference type="SUPFAM" id="SSF55315">
    <property type="entry name" value="L30e-like"/>
    <property type="match status" value="1"/>
</dbReference>
<evidence type="ECO:0000256" key="1">
    <source>
        <dbReference type="ARBA" id="ARBA00022603"/>
    </source>
</evidence>
<dbReference type="InterPro" id="IPR004441">
    <property type="entry name" value="rRNA_MeTrfase_TrmH"/>
</dbReference>
<dbReference type="Pfam" id="PF00588">
    <property type="entry name" value="SpoU_methylase"/>
    <property type="match status" value="1"/>
</dbReference>
<dbReference type="RefSeq" id="WP_265766570.1">
    <property type="nucleotide sequence ID" value="NZ_JAGGJA010000008.1"/>
</dbReference>
<comment type="caution">
    <text evidence="4">The sequence shown here is derived from an EMBL/GenBank/DDBJ whole genome shotgun (WGS) entry which is preliminary data.</text>
</comment>
<dbReference type="Proteomes" id="UP001207918">
    <property type="component" value="Unassembled WGS sequence"/>
</dbReference>
<proteinExistence type="predicted"/>
<sequence>MSEDNSNIYIYGRHPIQEALENEAERIEKIYVRDSLRDHQISSIFDLASSHRIPISHVPGSKLYDLVGSVNDQGVVALMSAISYQDFGTWIDTIDTSAYPAVLLLDQIEDPGNLGAILRTAAAAGISAVLVPKHRQAPVNATVYKTSAGTAGRIPIVRAGNLNQAILKLKDAGFWIGGLDMDGDQDLWSLEVDRPLAFVVGNEGNGIRQKTLEHCDYHFRIDMDNNVESLNASVSTALLCYEWKRKK</sequence>
<dbReference type="InterPro" id="IPR029026">
    <property type="entry name" value="tRNA_m1G_MTases_N"/>
</dbReference>
<evidence type="ECO:0000259" key="3">
    <source>
        <dbReference type="SMART" id="SM00967"/>
    </source>
</evidence>
<dbReference type="PANTHER" id="PTHR46429">
    <property type="entry name" value="23S RRNA (GUANOSINE-2'-O-)-METHYLTRANSFERASE RLMB"/>
    <property type="match status" value="1"/>
</dbReference>
<dbReference type="CDD" id="cd18103">
    <property type="entry name" value="SpoU-like_RlmB"/>
    <property type="match status" value="1"/>
</dbReference>
<accession>A0ABT3PPJ9</accession>
<keyword evidence="1" id="KW-0489">Methyltransferase</keyword>
<dbReference type="NCBIfam" id="TIGR00186">
    <property type="entry name" value="rRNA_methyl_3"/>
    <property type="match status" value="1"/>
</dbReference>
<evidence type="ECO:0000313" key="4">
    <source>
        <dbReference type="EMBL" id="MCW9707780.1"/>
    </source>
</evidence>
<dbReference type="InterPro" id="IPR013123">
    <property type="entry name" value="SpoU_subst-bd"/>
</dbReference>
<name>A0ABT3PPJ9_9BACT</name>
<keyword evidence="5" id="KW-1185">Reference proteome</keyword>
<reference evidence="4 5" key="1">
    <citation type="submission" date="2021-03" db="EMBL/GenBank/DDBJ databases">
        <title>Aliifodinibius sp. nov., a new bacterium isolated from saline soil.</title>
        <authorList>
            <person name="Galisteo C."/>
            <person name="De La Haba R."/>
            <person name="Sanchez-Porro C."/>
            <person name="Ventosa A."/>
        </authorList>
    </citation>
    <scope>NUCLEOTIDE SEQUENCE [LARGE SCALE GENOMIC DNA]</scope>
    <source>
        <strain evidence="4 5">1BSP15-2V2</strain>
    </source>
</reference>
<protein>
    <submittedName>
        <fullName evidence="4">23S rRNA (Guanosine(2251)-2'-O)-methyltransferase RlmB</fullName>
    </submittedName>
</protein>
<organism evidence="4 5">
    <name type="scientific">Fodinibius salsisoli</name>
    <dbReference type="NCBI Taxonomy" id="2820877"/>
    <lineage>
        <taxon>Bacteria</taxon>
        <taxon>Pseudomonadati</taxon>
        <taxon>Balneolota</taxon>
        <taxon>Balneolia</taxon>
        <taxon>Balneolales</taxon>
        <taxon>Balneolaceae</taxon>
        <taxon>Fodinibius</taxon>
    </lineage>
</organism>
<dbReference type="SUPFAM" id="SSF75217">
    <property type="entry name" value="alpha/beta knot"/>
    <property type="match status" value="1"/>
</dbReference>
<keyword evidence="2" id="KW-0808">Transferase</keyword>
<feature type="domain" description="RNA 2-O ribose methyltransferase substrate binding" evidence="3">
    <location>
        <begin position="9"/>
        <end position="85"/>
    </location>
</feature>
<dbReference type="SMART" id="SM00967">
    <property type="entry name" value="SpoU_sub_bind"/>
    <property type="match status" value="1"/>
</dbReference>
<gene>
    <name evidence="4" type="primary">rlmB</name>
    <name evidence="4" type="ORF">J6I44_13005</name>
</gene>
<dbReference type="PANTHER" id="PTHR46429:SF1">
    <property type="entry name" value="23S RRNA (GUANOSINE-2'-O-)-METHYLTRANSFERASE RLMB"/>
    <property type="match status" value="1"/>
</dbReference>
<dbReference type="EMBL" id="JAGGJA010000008">
    <property type="protein sequence ID" value="MCW9707780.1"/>
    <property type="molecule type" value="Genomic_DNA"/>
</dbReference>
<dbReference type="InterPro" id="IPR001537">
    <property type="entry name" value="SpoU_MeTrfase"/>
</dbReference>
<dbReference type="Gene3D" id="3.30.1330.30">
    <property type="match status" value="1"/>
</dbReference>
<dbReference type="InterPro" id="IPR029064">
    <property type="entry name" value="Ribosomal_eL30-like_sf"/>
</dbReference>
<dbReference type="Gene3D" id="3.40.1280.10">
    <property type="match status" value="1"/>
</dbReference>
<evidence type="ECO:0000313" key="5">
    <source>
        <dbReference type="Proteomes" id="UP001207918"/>
    </source>
</evidence>
<evidence type="ECO:0000256" key="2">
    <source>
        <dbReference type="ARBA" id="ARBA00022679"/>
    </source>
</evidence>